<evidence type="ECO:0000256" key="1">
    <source>
        <dbReference type="SAM" id="Coils"/>
    </source>
</evidence>
<gene>
    <name evidence="2" type="ORF">E8E13_001046</name>
</gene>
<evidence type="ECO:0000313" key="2">
    <source>
        <dbReference type="EMBL" id="KAF2995202.1"/>
    </source>
</evidence>
<evidence type="ECO:0000313" key="3">
    <source>
        <dbReference type="Proteomes" id="UP000801428"/>
    </source>
</evidence>
<dbReference type="EMBL" id="SWKU01000034">
    <property type="protein sequence ID" value="KAF2995202.1"/>
    <property type="molecule type" value="Genomic_DNA"/>
</dbReference>
<protein>
    <submittedName>
        <fullName evidence="2">Uncharacterized protein</fullName>
    </submittedName>
</protein>
<accession>A0A9P4T4Y2</accession>
<feature type="coiled-coil region" evidence="1">
    <location>
        <begin position="412"/>
        <end position="454"/>
    </location>
</feature>
<dbReference type="Proteomes" id="UP000801428">
    <property type="component" value="Unassembled WGS sequence"/>
</dbReference>
<keyword evidence="1" id="KW-0175">Coiled coil</keyword>
<keyword evidence="3" id="KW-1185">Reference proteome</keyword>
<dbReference type="OrthoDB" id="3796697at2759"/>
<name>A0A9P4T4Y2_CURKU</name>
<comment type="caution">
    <text evidence="2">The sequence shown here is derived from an EMBL/GenBank/DDBJ whole genome shotgun (WGS) entry which is preliminary data.</text>
</comment>
<organism evidence="2 3">
    <name type="scientific">Curvularia kusanoi</name>
    <name type="common">Cochliobolus kusanoi</name>
    <dbReference type="NCBI Taxonomy" id="90978"/>
    <lineage>
        <taxon>Eukaryota</taxon>
        <taxon>Fungi</taxon>
        <taxon>Dikarya</taxon>
        <taxon>Ascomycota</taxon>
        <taxon>Pezizomycotina</taxon>
        <taxon>Dothideomycetes</taxon>
        <taxon>Pleosporomycetidae</taxon>
        <taxon>Pleosporales</taxon>
        <taxon>Pleosporineae</taxon>
        <taxon>Pleosporaceae</taxon>
        <taxon>Curvularia</taxon>
    </lineage>
</organism>
<proteinExistence type="predicted"/>
<reference evidence="2" key="1">
    <citation type="submission" date="2019-04" db="EMBL/GenBank/DDBJ databases">
        <title>Sequencing of skin fungus with MAO and IRED activity.</title>
        <authorList>
            <person name="Marsaioli A.J."/>
            <person name="Bonatto J.M.C."/>
            <person name="Reis Junior O."/>
        </authorList>
    </citation>
    <scope>NUCLEOTIDE SEQUENCE</scope>
    <source>
        <strain evidence="2">30M1</strain>
    </source>
</reference>
<dbReference type="AlphaFoldDB" id="A0A9P4T4Y2"/>
<sequence>MDPYSPTAIFASKKCGKCRKVLPCEQFCRRNNLWKSCNDCSARDTAKRRNQTRAAEQSRQEQFTKEVANWATILGLHQDYQLRPEQHAYAEELRAYEEEQQRLFPQTGMEFLFSDDYDDDTENVVLSPLQQYGMQLHNASIDSHVAGDAWATSYGGVVQGESIPQDMYFDYSQIDWSDQSLYNPAESSEVCAIPSQDDEMDIDMPRGESAEFDNIVGVTPQENAFSEWVDSLMSSTDWQTALPVPEATVESEATPLSATPVSEAIPVSEATPISEAPLMPEPVDLSPYFEFFHPSQDLLAQPDPERNIAGAALAAQLISELGLAHRLRQLHSRWSGHRQSKLKNKQQSENFFKEVNVLRDLDAQGQCTPWGPLSDWLFEFELSLEAFDDEHTATPGGAMNQMLLRKRAFDKKALALRCCRLLEEQIAQLEKQFKAALAQVLVELTGENEQAIKEALEKQLAAMYLDVERDCHINGYLPLKVGRRGTYAAKK</sequence>